<dbReference type="GO" id="GO:0019645">
    <property type="term" value="P:anaerobic electron transport chain"/>
    <property type="evidence" value="ECO:0007669"/>
    <property type="project" value="TreeGrafter"/>
</dbReference>
<dbReference type="EMBL" id="JAMRXG010000008">
    <property type="protein sequence ID" value="MCM6775917.1"/>
    <property type="molecule type" value="Genomic_DNA"/>
</dbReference>
<accession>A0A9X2E7V4</accession>
<evidence type="ECO:0000256" key="1">
    <source>
        <dbReference type="ARBA" id="ARBA00004651"/>
    </source>
</evidence>
<evidence type="ECO:0000256" key="7">
    <source>
        <dbReference type="ARBA" id="ARBA00023002"/>
    </source>
</evidence>
<dbReference type="AlphaFoldDB" id="A0A9X2E7V4"/>
<sequence>MMSALWIILPYSAFACFALGHLWRYRYDRFGRPEPGPDAGRLERLGPNLFRIGVAGAVLARTTDMLAARPGPHTWIHTAVTVVELAAQPLAILGALLLIVPPLITAVPRSRVSWLDRCTLPVLAAVALSRVAITFAAGPGAGENLIEDTLFVWFRSLFTPHPTAETMLHAPPMFQARGLILLLLIAIWPYTRLGGTFAGPLVRLAHRLAAEHRLPQRFPVRARVWTGPRPVAGAGRSAGRFPDMQAGPGRGNSI</sequence>
<feature type="region of interest" description="Disordered" evidence="9">
    <location>
        <begin position="231"/>
        <end position="254"/>
    </location>
</feature>
<gene>
    <name evidence="12" type="ORF">NDR86_20775</name>
</gene>
<evidence type="ECO:0000256" key="8">
    <source>
        <dbReference type="ARBA" id="ARBA00023136"/>
    </source>
</evidence>
<dbReference type="Proteomes" id="UP001139157">
    <property type="component" value="Unassembled WGS sequence"/>
</dbReference>
<dbReference type="InterPro" id="IPR051936">
    <property type="entry name" value="Heme-iron_electron_transfer"/>
</dbReference>
<feature type="domain" description="NarG-like" evidence="11">
    <location>
        <begin position="4"/>
        <end position="201"/>
    </location>
</feature>
<evidence type="ECO:0000256" key="3">
    <source>
        <dbReference type="ARBA" id="ARBA00022475"/>
    </source>
</evidence>
<name>A0A9X2E7V4_9NOCA</name>
<comment type="caution">
    <text evidence="12">The sequence shown here is derived from an EMBL/GenBank/DDBJ whole genome shotgun (WGS) entry which is preliminary data.</text>
</comment>
<dbReference type="GO" id="GO:0009055">
    <property type="term" value="F:electron transfer activity"/>
    <property type="evidence" value="ECO:0007669"/>
    <property type="project" value="TreeGrafter"/>
</dbReference>
<dbReference type="PANTHER" id="PTHR30598">
    <property type="entry name" value="NITRATE REDUCTASE PRIVATE CHAPERONE, REDOX ENZYME MATURATION PROTEIN REMP FAMILY"/>
    <property type="match status" value="1"/>
</dbReference>
<keyword evidence="3" id="KW-1003">Cell membrane</keyword>
<evidence type="ECO:0000256" key="6">
    <source>
        <dbReference type="ARBA" id="ARBA00022989"/>
    </source>
</evidence>
<dbReference type="InterPro" id="IPR023234">
    <property type="entry name" value="NarG-like_domain"/>
</dbReference>
<dbReference type="PANTHER" id="PTHR30598:SF3">
    <property type="entry name" value="RESPIRATORY NITRATE REDUCTASE 1 GAMMA CHAIN"/>
    <property type="match status" value="1"/>
</dbReference>
<keyword evidence="7" id="KW-0560">Oxidoreductase</keyword>
<dbReference type="RefSeq" id="WP_251914152.1">
    <property type="nucleotide sequence ID" value="NZ_JAMRXG010000008.1"/>
</dbReference>
<evidence type="ECO:0000259" key="11">
    <source>
        <dbReference type="Pfam" id="PF02665"/>
    </source>
</evidence>
<keyword evidence="13" id="KW-1185">Reference proteome</keyword>
<keyword evidence="2" id="KW-0813">Transport</keyword>
<feature type="transmembrane region" description="Helical" evidence="10">
    <location>
        <begin position="174"/>
        <end position="191"/>
    </location>
</feature>
<organism evidence="12 13">
    <name type="scientific">Nocardia pulmonis</name>
    <dbReference type="NCBI Taxonomy" id="2951408"/>
    <lineage>
        <taxon>Bacteria</taxon>
        <taxon>Bacillati</taxon>
        <taxon>Actinomycetota</taxon>
        <taxon>Actinomycetes</taxon>
        <taxon>Mycobacteriales</taxon>
        <taxon>Nocardiaceae</taxon>
        <taxon>Nocardia</taxon>
    </lineage>
</organism>
<evidence type="ECO:0000256" key="9">
    <source>
        <dbReference type="SAM" id="MobiDB-lite"/>
    </source>
</evidence>
<dbReference type="SUPFAM" id="SSF103501">
    <property type="entry name" value="Respiratory nitrate reductase 1 gamma chain"/>
    <property type="match status" value="1"/>
</dbReference>
<feature type="transmembrane region" description="Helical" evidence="10">
    <location>
        <begin position="85"/>
        <end position="107"/>
    </location>
</feature>
<evidence type="ECO:0000313" key="13">
    <source>
        <dbReference type="Proteomes" id="UP001139157"/>
    </source>
</evidence>
<keyword evidence="5" id="KW-0249">Electron transport</keyword>
<keyword evidence="6 10" id="KW-1133">Transmembrane helix</keyword>
<evidence type="ECO:0000313" key="12">
    <source>
        <dbReference type="EMBL" id="MCM6775917.1"/>
    </source>
</evidence>
<proteinExistence type="predicted"/>
<evidence type="ECO:0000256" key="5">
    <source>
        <dbReference type="ARBA" id="ARBA00022982"/>
    </source>
</evidence>
<reference evidence="12" key="1">
    <citation type="submission" date="2022-06" db="EMBL/GenBank/DDBJ databases">
        <title>Novel species in genus nocardia.</title>
        <authorList>
            <person name="Li F."/>
        </authorList>
    </citation>
    <scope>NUCLEOTIDE SEQUENCE</scope>
    <source>
        <strain evidence="12">CDC141</strain>
    </source>
</reference>
<keyword evidence="4 10" id="KW-0812">Transmembrane</keyword>
<dbReference type="Gene3D" id="1.20.950.20">
    <property type="entry name" value="Transmembrane di-heme cytochromes, Chain C"/>
    <property type="match status" value="1"/>
</dbReference>
<dbReference type="GO" id="GO:0005886">
    <property type="term" value="C:plasma membrane"/>
    <property type="evidence" value="ECO:0007669"/>
    <property type="project" value="UniProtKB-SubCell"/>
</dbReference>
<feature type="transmembrane region" description="Helical" evidence="10">
    <location>
        <begin position="119"/>
        <end position="138"/>
    </location>
</feature>
<evidence type="ECO:0000256" key="10">
    <source>
        <dbReference type="SAM" id="Phobius"/>
    </source>
</evidence>
<evidence type="ECO:0000256" key="4">
    <source>
        <dbReference type="ARBA" id="ARBA00022692"/>
    </source>
</evidence>
<keyword evidence="8 10" id="KW-0472">Membrane</keyword>
<comment type="subcellular location">
    <subcellularLocation>
        <location evidence="1">Cell membrane</location>
        <topology evidence="1">Multi-pass membrane protein</topology>
    </subcellularLocation>
</comment>
<dbReference type="GO" id="GO:0020037">
    <property type="term" value="F:heme binding"/>
    <property type="evidence" value="ECO:0007669"/>
    <property type="project" value="TreeGrafter"/>
</dbReference>
<dbReference type="GO" id="GO:0008940">
    <property type="term" value="F:nitrate reductase activity"/>
    <property type="evidence" value="ECO:0007669"/>
    <property type="project" value="TreeGrafter"/>
</dbReference>
<dbReference type="Pfam" id="PF02665">
    <property type="entry name" value="Nitrate_red_gam"/>
    <property type="match status" value="1"/>
</dbReference>
<protein>
    <submittedName>
        <fullName evidence="12">Respiratory nitrate reductase subunit gamma</fullName>
    </submittedName>
</protein>
<evidence type="ECO:0000256" key="2">
    <source>
        <dbReference type="ARBA" id="ARBA00022448"/>
    </source>
</evidence>
<dbReference type="InterPro" id="IPR036197">
    <property type="entry name" value="NarG-like_sf"/>
</dbReference>